<keyword evidence="3" id="KW-0479">Metal-binding</keyword>
<gene>
    <name evidence="7" type="ordered locus">Rvan_2142</name>
</gene>
<protein>
    <submittedName>
        <fullName evidence="7">Metallophosphoesterase</fullName>
    </submittedName>
</protein>
<dbReference type="GO" id="GO:0008758">
    <property type="term" value="F:UDP-2,3-diacylglucosamine hydrolase activity"/>
    <property type="evidence" value="ECO:0007669"/>
    <property type="project" value="TreeGrafter"/>
</dbReference>
<dbReference type="CDD" id="cd07398">
    <property type="entry name" value="MPP_YbbF-LpxH"/>
    <property type="match status" value="1"/>
</dbReference>
<dbReference type="HOGENOM" id="CLU_061126_1_0_5"/>
<dbReference type="GO" id="GO:0046872">
    <property type="term" value="F:metal ion binding"/>
    <property type="evidence" value="ECO:0007669"/>
    <property type="project" value="UniProtKB-KW"/>
</dbReference>
<reference evidence="8" key="1">
    <citation type="journal article" date="2011" name="J. Bacteriol.">
        <title>Genome sequences of eight morphologically diverse alphaproteobacteria.</title>
        <authorList>
            <consortium name="US DOE Joint Genome Institute"/>
            <person name="Brown P.J."/>
            <person name="Kysela D.T."/>
            <person name="Buechlein A."/>
            <person name="Hemmerich C."/>
            <person name="Brun Y.V."/>
        </authorList>
    </citation>
    <scope>NUCLEOTIDE SEQUENCE [LARGE SCALE GENOMIC DNA]</scope>
    <source>
        <strain evidence="8">ATCC 17100 / ATH 3.1.1 / DSM 162 / LMG 4299</strain>
    </source>
</reference>
<dbReference type="InterPro" id="IPR004843">
    <property type="entry name" value="Calcineurin-like_PHP"/>
</dbReference>
<keyword evidence="2" id="KW-0997">Cell inner membrane</keyword>
<accession>E3I2K8</accession>
<evidence type="ECO:0000313" key="7">
    <source>
        <dbReference type="EMBL" id="ADP71367.1"/>
    </source>
</evidence>
<keyword evidence="1" id="KW-1003">Cell membrane</keyword>
<dbReference type="STRING" id="648757.Rvan_2142"/>
<proteinExistence type="predicted"/>
<evidence type="ECO:0000259" key="6">
    <source>
        <dbReference type="Pfam" id="PF00149"/>
    </source>
</evidence>
<dbReference type="KEGG" id="rva:Rvan_2142"/>
<evidence type="ECO:0000256" key="4">
    <source>
        <dbReference type="ARBA" id="ARBA00023136"/>
    </source>
</evidence>
<sequence>MTRYKTSVRYRAIFLSDMHLAARACRSEDLLSFLKSHDAAVIFLVGDVIDFWRLRRGPSWRASQTEVIQQFLAKAQAGTRLVYIPGNHDEELRILAGTTLGTLEVRLRAIHDTADGRRFLVVHGDEFDDVVNKARWLAVLGDIAYDVASAVNVGVNVVRRAMGMSYWSLSAWLKYRAKRIFNGSKFEGLLTAEARRVGATGVICGHIHHACVRIIDGVQYVNTGDWVDSGTAVVEHFDGRLEIVRWTDQLRAIESKPSKTPVAPVTS</sequence>
<evidence type="ECO:0000256" key="2">
    <source>
        <dbReference type="ARBA" id="ARBA00022519"/>
    </source>
</evidence>
<dbReference type="Proteomes" id="UP000001399">
    <property type="component" value="Chromosome"/>
</dbReference>
<dbReference type="SUPFAM" id="SSF56300">
    <property type="entry name" value="Metallo-dependent phosphatases"/>
    <property type="match status" value="1"/>
</dbReference>
<dbReference type="PANTHER" id="PTHR34990:SF2">
    <property type="entry name" value="BLL8164 PROTEIN"/>
    <property type="match status" value="1"/>
</dbReference>
<organism evidence="7 8">
    <name type="scientific">Rhodomicrobium vannielii (strain ATCC 17100 / DSM 162 / LMG 4299 / NCIMB 10020 / ATH 3.1.1)</name>
    <dbReference type="NCBI Taxonomy" id="648757"/>
    <lineage>
        <taxon>Bacteria</taxon>
        <taxon>Pseudomonadati</taxon>
        <taxon>Pseudomonadota</taxon>
        <taxon>Alphaproteobacteria</taxon>
        <taxon>Hyphomicrobiales</taxon>
        <taxon>Hyphomicrobiaceae</taxon>
        <taxon>Rhodomicrobium</taxon>
    </lineage>
</organism>
<name>E3I2K8_RHOVT</name>
<dbReference type="GO" id="GO:0016020">
    <property type="term" value="C:membrane"/>
    <property type="evidence" value="ECO:0007669"/>
    <property type="project" value="GOC"/>
</dbReference>
<keyword evidence="5" id="KW-0464">Manganese</keyword>
<keyword evidence="8" id="KW-1185">Reference proteome</keyword>
<dbReference type="InterPro" id="IPR043461">
    <property type="entry name" value="LpxH-like"/>
</dbReference>
<dbReference type="GO" id="GO:0009245">
    <property type="term" value="P:lipid A biosynthetic process"/>
    <property type="evidence" value="ECO:0007669"/>
    <property type="project" value="TreeGrafter"/>
</dbReference>
<dbReference type="AlphaFoldDB" id="E3I2K8"/>
<evidence type="ECO:0000256" key="5">
    <source>
        <dbReference type="ARBA" id="ARBA00023211"/>
    </source>
</evidence>
<dbReference type="Gene3D" id="3.60.21.10">
    <property type="match status" value="1"/>
</dbReference>
<dbReference type="PANTHER" id="PTHR34990">
    <property type="entry name" value="UDP-2,3-DIACYLGLUCOSAMINE HYDROLASE-RELATED"/>
    <property type="match status" value="1"/>
</dbReference>
<evidence type="ECO:0000313" key="8">
    <source>
        <dbReference type="Proteomes" id="UP000001399"/>
    </source>
</evidence>
<evidence type="ECO:0000256" key="1">
    <source>
        <dbReference type="ARBA" id="ARBA00022475"/>
    </source>
</evidence>
<feature type="domain" description="Calcineurin-like phosphoesterase" evidence="6">
    <location>
        <begin position="11"/>
        <end position="209"/>
    </location>
</feature>
<dbReference type="InterPro" id="IPR029052">
    <property type="entry name" value="Metallo-depent_PP-like"/>
</dbReference>
<dbReference type="eggNOG" id="COG2908">
    <property type="taxonomic scope" value="Bacteria"/>
</dbReference>
<keyword evidence="4" id="KW-0472">Membrane</keyword>
<evidence type="ECO:0000256" key="3">
    <source>
        <dbReference type="ARBA" id="ARBA00022723"/>
    </source>
</evidence>
<dbReference type="Pfam" id="PF00149">
    <property type="entry name" value="Metallophos"/>
    <property type="match status" value="1"/>
</dbReference>
<dbReference type="EMBL" id="CP002292">
    <property type="protein sequence ID" value="ADP71367.1"/>
    <property type="molecule type" value="Genomic_DNA"/>
</dbReference>